<comment type="caution">
    <text evidence="2">The sequence shown here is derived from an EMBL/GenBank/DDBJ whole genome shotgun (WGS) entry which is preliminary data.</text>
</comment>
<dbReference type="OrthoDB" id="259617at2759"/>
<keyword evidence="1" id="KW-0472">Membrane</keyword>
<dbReference type="KEGG" id="lenr:94169072"/>
<protein>
    <submittedName>
        <fullName evidence="2">Uncharacterized protein</fullName>
    </submittedName>
</protein>
<dbReference type="GeneID" id="94169072"/>
<evidence type="ECO:0000313" key="3">
    <source>
        <dbReference type="Proteomes" id="UP000674179"/>
    </source>
</evidence>
<sequence length="230" mass="24175">MQESKGAPLSISSDAACVQPHRLEGSVRETPTVVVISNGMCATKARSLKEFFCFNPSGVCTWCAAALPALLMCCAFASIVVIGVRFSQRSTPVVLKLMSAQQCSFLSPLQPPVPFEAWMETCASAHRGYAYPCTSQVDCVVLGPRCAPAGVLSLLRCVDTGARADHHPVCAYPSLSPTDAPQLPGFCTKAGTSCAICMAESCQPTMPPHGLVGCPPTSACDLPSWKCSSL</sequence>
<feature type="transmembrane region" description="Helical" evidence="1">
    <location>
        <begin position="65"/>
        <end position="86"/>
    </location>
</feature>
<keyword evidence="1" id="KW-0812">Transmembrane</keyword>
<accession>A0A836KEI9</accession>
<dbReference type="RefSeq" id="XP_067689665.1">
    <property type="nucleotide sequence ID" value="XM_067833562.1"/>
</dbReference>
<evidence type="ECO:0000313" key="2">
    <source>
        <dbReference type="EMBL" id="KAG5469657.1"/>
    </source>
</evidence>
<name>A0A836KEI9_LEIEN</name>
<dbReference type="AlphaFoldDB" id="A0A836KEI9"/>
<proteinExistence type="predicted"/>
<keyword evidence="3" id="KW-1185">Reference proteome</keyword>
<dbReference type="Proteomes" id="UP000674179">
    <property type="component" value="Chromosome 33"/>
</dbReference>
<organism evidence="2 3">
    <name type="scientific">Leishmania enriettii</name>
    <dbReference type="NCBI Taxonomy" id="5663"/>
    <lineage>
        <taxon>Eukaryota</taxon>
        <taxon>Discoba</taxon>
        <taxon>Euglenozoa</taxon>
        <taxon>Kinetoplastea</taxon>
        <taxon>Metakinetoplastina</taxon>
        <taxon>Trypanosomatida</taxon>
        <taxon>Trypanosomatidae</taxon>
        <taxon>Leishmaniinae</taxon>
        <taxon>Leishmania</taxon>
    </lineage>
</organism>
<evidence type="ECO:0000256" key="1">
    <source>
        <dbReference type="SAM" id="Phobius"/>
    </source>
</evidence>
<gene>
    <name evidence="2" type="ORF">CUR178_01795</name>
</gene>
<reference evidence="2 3" key="1">
    <citation type="submission" date="2021-02" db="EMBL/GenBank/DDBJ databases">
        <title>Leishmania (Mundinia) enrietti genome sequencing and assembly.</title>
        <authorList>
            <person name="Almutairi H."/>
            <person name="Gatherer D."/>
        </authorList>
    </citation>
    <scope>NUCLEOTIDE SEQUENCE [LARGE SCALE GENOMIC DNA]</scope>
    <source>
        <strain evidence="2">CUR178</strain>
    </source>
</reference>
<dbReference type="EMBL" id="JAFHKP010000033">
    <property type="protein sequence ID" value="KAG5469657.1"/>
    <property type="molecule type" value="Genomic_DNA"/>
</dbReference>
<keyword evidence="1" id="KW-1133">Transmembrane helix</keyword>